<protein>
    <submittedName>
        <fullName evidence="3">Uncharacterized protein</fullName>
    </submittedName>
</protein>
<reference evidence="3" key="1">
    <citation type="submission" date="2020-05" db="UniProtKB">
        <authorList>
            <consortium name="EnsemblMetazoa"/>
        </authorList>
    </citation>
    <scope>IDENTIFICATION</scope>
    <source>
        <strain evidence="3">Aabys</strain>
    </source>
</reference>
<feature type="region of interest" description="Disordered" evidence="1">
    <location>
        <begin position="135"/>
        <end position="218"/>
    </location>
</feature>
<dbReference type="OrthoDB" id="8054348at2759"/>
<keyword evidence="2" id="KW-1133">Transmembrane helix</keyword>
<keyword evidence="2" id="KW-0472">Membrane</keyword>
<proteinExistence type="predicted"/>
<dbReference type="AlphaFoldDB" id="A0A1I8MPP9"/>
<feature type="compositionally biased region" description="Basic and acidic residues" evidence="1">
    <location>
        <begin position="209"/>
        <end position="218"/>
    </location>
</feature>
<evidence type="ECO:0000256" key="2">
    <source>
        <dbReference type="SAM" id="Phobius"/>
    </source>
</evidence>
<dbReference type="KEGG" id="mde:101892768"/>
<keyword evidence="2" id="KW-0812">Transmembrane</keyword>
<name>A0A1I8MPP9_MUSDO</name>
<gene>
    <name evidence="3" type="primary">101892768</name>
</gene>
<evidence type="ECO:0000313" key="3">
    <source>
        <dbReference type="EnsemblMetazoa" id="MDOA007169-PA"/>
    </source>
</evidence>
<organism evidence="3">
    <name type="scientific">Musca domestica</name>
    <name type="common">House fly</name>
    <dbReference type="NCBI Taxonomy" id="7370"/>
    <lineage>
        <taxon>Eukaryota</taxon>
        <taxon>Metazoa</taxon>
        <taxon>Ecdysozoa</taxon>
        <taxon>Arthropoda</taxon>
        <taxon>Hexapoda</taxon>
        <taxon>Insecta</taxon>
        <taxon>Pterygota</taxon>
        <taxon>Neoptera</taxon>
        <taxon>Endopterygota</taxon>
        <taxon>Diptera</taxon>
        <taxon>Brachycera</taxon>
        <taxon>Muscomorpha</taxon>
        <taxon>Muscoidea</taxon>
        <taxon>Muscidae</taxon>
        <taxon>Musca</taxon>
    </lineage>
</organism>
<dbReference type="EnsemblMetazoa" id="MDOA007169-RA">
    <property type="protein sequence ID" value="MDOA007169-PA"/>
    <property type="gene ID" value="MDOA007169"/>
</dbReference>
<feature type="compositionally biased region" description="Basic and acidic residues" evidence="1">
    <location>
        <begin position="164"/>
        <end position="175"/>
    </location>
</feature>
<evidence type="ECO:0000256" key="1">
    <source>
        <dbReference type="SAM" id="MobiDB-lite"/>
    </source>
</evidence>
<accession>A0A1I8MPP9</accession>
<dbReference type="RefSeq" id="XP_005175598.3">
    <property type="nucleotide sequence ID" value="XM_005175541.4"/>
</dbReference>
<feature type="transmembrane region" description="Helical" evidence="2">
    <location>
        <begin position="38"/>
        <end position="56"/>
    </location>
</feature>
<sequence length="218" mass="24625">MLCRCVRTLGAIRSIKCNGFSCFELVKRGDQHSPVMKVFVLYFAVIVCFAISNSIASSLNYPTPINPSVLIETKPEEKVILISDIKEISKFKRETSKPFYPTITPEQAHHISKRENVFRHSVRYERDIPVPLVAKHKHPEISASENGDSKSTDENVESFANDQVVKDKYKQDAAKSEGSQPVSHPDHTPETLTTHSVIRPKPVSVSELFSRHHETDDK</sequence>
<dbReference type="VEuPathDB" id="VectorBase:MDOA007169"/>
<dbReference type="VEuPathDB" id="VectorBase:MDOMA2_002543"/>